<dbReference type="RefSeq" id="WP_087332564.1">
    <property type="nucleotide sequence ID" value="NZ_JBFCPT010000003.1"/>
</dbReference>
<dbReference type="AlphaFoldDB" id="A0A1Y3V8F1"/>
<name>A0A1Y3V8F1_BACUN</name>
<feature type="domain" description="Polysaccharide pyruvyl transferase" evidence="1">
    <location>
        <begin position="12"/>
        <end position="312"/>
    </location>
</feature>
<dbReference type="PANTHER" id="PTHR36836">
    <property type="entry name" value="COLANIC ACID BIOSYNTHESIS PROTEIN WCAK"/>
    <property type="match status" value="1"/>
</dbReference>
<reference evidence="3" key="1">
    <citation type="submission" date="2017-04" db="EMBL/GenBank/DDBJ databases">
        <title>Function of individual gut microbiota members based on whole genome sequencing of pure cultures obtained from chicken caecum.</title>
        <authorList>
            <person name="Medvecky M."/>
            <person name="Cejkova D."/>
            <person name="Polansky O."/>
            <person name="Karasova D."/>
            <person name="Kubasova T."/>
            <person name="Cizek A."/>
            <person name="Rychlik I."/>
        </authorList>
    </citation>
    <scope>NUCLEOTIDE SEQUENCE [LARGE SCALE GENOMIC DNA]</scope>
    <source>
        <strain evidence="3">An67</strain>
    </source>
</reference>
<dbReference type="PANTHER" id="PTHR36836:SF1">
    <property type="entry name" value="COLANIC ACID BIOSYNTHESIS PROTEIN WCAK"/>
    <property type="match status" value="1"/>
</dbReference>
<evidence type="ECO:0000313" key="2">
    <source>
        <dbReference type="EMBL" id="OUN55648.1"/>
    </source>
</evidence>
<protein>
    <recommendedName>
        <fullName evidence="1">Polysaccharide pyruvyl transferase domain-containing protein</fullName>
    </recommendedName>
</protein>
<dbReference type="Pfam" id="PF04230">
    <property type="entry name" value="PS_pyruv_trans"/>
    <property type="match status" value="1"/>
</dbReference>
<dbReference type="InterPro" id="IPR007345">
    <property type="entry name" value="Polysacch_pyruvyl_Trfase"/>
</dbReference>
<proteinExistence type="predicted"/>
<evidence type="ECO:0000313" key="3">
    <source>
        <dbReference type="Proteomes" id="UP000196329"/>
    </source>
</evidence>
<comment type="caution">
    <text evidence="2">The sequence shown here is derived from an EMBL/GenBank/DDBJ whole genome shotgun (WGS) entry which is preliminary data.</text>
</comment>
<dbReference type="EMBL" id="NFHS01000003">
    <property type="protein sequence ID" value="OUN55648.1"/>
    <property type="molecule type" value="Genomic_DNA"/>
</dbReference>
<evidence type="ECO:0000259" key="1">
    <source>
        <dbReference type="Pfam" id="PF04230"/>
    </source>
</evidence>
<dbReference type="Proteomes" id="UP000196329">
    <property type="component" value="Unassembled WGS sequence"/>
</dbReference>
<gene>
    <name evidence="2" type="ORF">B5G17_08090</name>
</gene>
<sequence>MKVLVKVYANYNLGDDLFLHLLFKRYPTVTFRLIAPDSYEFFLKHYHNVERVSEPHLNLPWLMIVRLFRLFYCYRLSGCVLRRKWIKLFQDESLTSDAYLYIGGSIFMQHEPRLLLQDSLNKLINEYFDKSYIIGANFGPYVRQSYLVYYRDEVFPRYTDVCFRDTYSSHLFKELKNVHVAPDIVFNLPPLNVEKNYKSVGISVMDFTNRPGIQNINSLFVEKIVDAIESLSKEGYSFTLYSFCEREGDEIAIRNIQNKLSDSKLVKTCYYRGNIGAFLSDYATVETMVTTRFHSMILSLVFKQQLLPLIYSDKVMNVLADLNYKDNLYHINDIGLYNVTEAIRMARIVNYDNQYYQNAAVAQFEKLDQLLF</sequence>
<organism evidence="2 3">
    <name type="scientific">Bacteroides uniformis</name>
    <dbReference type="NCBI Taxonomy" id="820"/>
    <lineage>
        <taxon>Bacteria</taxon>
        <taxon>Pseudomonadati</taxon>
        <taxon>Bacteroidota</taxon>
        <taxon>Bacteroidia</taxon>
        <taxon>Bacteroidales</taxon>
        <taxon>Bacteroidaceae</taxon>
        <taxon>Bacteroides</taxon>
    </lineage>
</organism>
<accession>A0A1Y3V8F1</accession>